<organism evidence="2 3">
    <name type="scientific">Astrephomene gubernaculifera</name>
    <dbReference type="NCBI Taxonomy" id="47775"/>
    <lineage>
        <taxon>Eukaryota</taxon>
        <taxon>Viridiplantae</taxon>
        <taxon>Chlorophyta</taxon>
        <taxon>core chlorophytes</taxon>
        <taxon>Chlorophyceae</taxon>
        <taxon>CS clade</taxon>
        <taxon>Chlamydomonadales</taxon>
        <taxon>Astrephomenaceae</taxon>
        <taxon>Astrephomene</taxon>
    </lineage>
</organism>
<dbReference type="AlphaFoldDB" id="A0AAD3DEP1"/>
<evidence type="ECO:0000313" key="2">
    <source>
        <dbReference type="EMBL" id="GFR40454.1"/>
    </source>
</evidence>
<accession>A0AAD3DEP1</accession>
<reference evidence="2 3" key="1">
    <citation type="journal article" date="2021" name="Sci. Rep.">
        <title>Genome sequencing of the multicellular alga Astrephomene provides insights into convergent evolution of germ-soma differentiation.</title>
        <authorList>
            <person name="Yamashita S."/>
            <person name="Yamamoto K."/>
            <person name="Matsuzaki R."/>
            <person name="Suzuki S."/>
            <person name="Yamaguchi H."/>
            <person name="Hirooka S."/>
            <person name="Minakuchi Y."/>
            <person name="Miyagishima S."/>
            <person name="Kawachi M."/>
            <person name="Toyoda A."/>
            <person name="Nozaki H."/>
        </authorList>
    </citation>
    <scope>NUCLEOTIDE SEQUENCE [LARGE SCALE GENOMIC DNA]</scope>
    <source>
        <strain evidence="2 3">NIES-4017</strain>
    </source>
</reference>
<comment type="caution">
    <text evidence="2">The sequence shown here is derived from an EMBL/GenBank/DDBJ whole genome shotgun (WGS) entry which is preliminary data.</text>
</comment>
<proteinExistence type="predicted"/>
<sequence>MLSQLSPSLRTGRHAFTSAQRPVNPRPLVRTQAYVDASTSYAVLQQGIAYAVVLGAEAAYTRSQLPEGTPGRPAVLPIAGGVAATGLACGLVSLHNEQLATPAFLLGLLASLAMFLYAAKRTTETKQDDSDWPGPKVWPAGMTLVSFFALNVFIQALRAEL</sequence>
<dbReference type="EMBL" id="BMAR01000001">
    <property type="protein sequence ID" value="GFR40454.1"/>
    <property type="molecule type" value="Genomic_DNA"/>
</dbReference>
<keyword evidence="1" id="KW-0472">Membrane</keyword>
<feature type="transmembrane region" description="Helical" evidence="1">
    <location>
        <begin position="138"/>
        <end position="157"/>
    </location>
</feature>
<keyword evidence="1" id="KW-1133">Transmembrane helix</keyword>
<keyword evidence="1" id="KW-0812">Transmembrane</keyword>
<feature type="transmembrane region" description="Helical" evidence="1">
    <location>
        <begin position="99"/>
        <end position="118"/>
    </location>
</feature>
<name>A0AAD3DEP1_9CHLO</name>
<keyword evidence="3" id="KW-1185">Reference proteome</keyword>
<gene>
    <name evidence="2" type="ORF">Agub_g970</name>
</gene>
<dbReference type="Proteomes" id="UP001054857">
    <property type="component" value="Unassembled WGS sequence"/>
</dbReference>
<evidence type="ECO:0000313" key="3">
    <source>
        <dbReference type="Proteomes" id="UP001054857"/>
    </source>
</evidence>
<feature type="transmembrane region" description="Helical" evidence="1">
    <location>
        <begin position="74"/>
        <end position="92"/>
    </location>
</feature>
<evidence type="ECO:0000256" key="1">
    <source>
        <dbReference type="SAM" id="Phobius"/>
    </source>
</evidence>
<protein>
    <submittedName>
        <fullName evidence="2">Uncharacterized protein</fullName>
    </submittedName>
</protein>